<dbReference type="GeneID" id="7448222"/>
<feature type="domain" description="Myb-like" evidence="7">
    <location>
        <begin position="97"/>
        <end position="147"/>
    </location>
</feature>
<dbReference type="Gene3D" id="1.10.10.60">
    <property type="entry name" value="Homeodomain-like"/>
    <property type="match status" value="3"/>
</dbReference>
<dbReference type="PaxDb" id="35128-Thaps264853"/>
<evidence type="ECO:0000259" key="7">
    <source>
        <dbReference type="PROSITE" id="PS50090"/>
    </source>
</evidence>
<evidence type="ECO:0000256" key="4">
    <source>
        <dbReference type="ARBA" id="ARBA00023125"/>
    </source>
</evidence>
<dbReference type="InterPro" id="IPR017930">
    <property type="entry name" value="Myb_dom"/>
</dbReference>
<name>B8CFV0_THAPS</name>
<feature type="domain" description="HTH myb-type" evidence="9">
    <location>
        <begin position="1"/>
        <end position="44"/>
    </location>
</feature>
<dbReference type="PANTHER" id="PTHR45614">
    <property type="entry name" value="MYB PROTEIN-RELATED"/>
    <property type="match status" value="1"/>
</dbReference>
<evidence type="ECO:0000256" key="6">
    <source>
        <dbReference type="ARBA" id="ARBA00023242"/>
    </source>
</evidence>
<dbReference type="OMA" id="RWHASIK"/>
<feature type="domain" description="HTH myb-type" evidence="9">
    <location>
        <begin position="102"/>
        <end position="151"/>
    </location>
</feature>
<feature type="domain" description="Myb-like" evidence="7">
    <location>
        <begin position="45"/>
        <end position="96"/>
    </location>
</feature>
<feature type="non-terminal residue" evidence="10">
    <location>
        <position position="1"/>
    </location>
</feature>
<dbReference type="eggNOG" id="KOG0048">
    <property type="taxonomic scope" value="Eukaryota"/>
</dbReference>
<dbReference type="InterPro" id="IPR050560">
    <property type="entry name" value="MYB_TF"/>
</dbReference>
<accession>B8CFV0</accession>
<dbReference type="Proteomes" id="UP000001449">
    <property type="component" value="Chromosome 22"/>
</dbReference>
<reference evidence="10 11" key="2">
    <citation type="journal article" date="2008" name="Nature">
        <title>The Phaeodactylum genome reveals the evolutionary history of diatom genomes.</title>
        <authorList>
            <person name="Bowler C."/>
            <person name="Allen A.E."/>
            <person name="Badger J.H."/>
            <person name="Grimwood J."/>
            <person name="Jabbari K."/>
            <person name="Kuo A."/>
            <person name="Maheswari U."/>
            <person name="Martens C."/>
            <person name="Maumus F."/>
            <person name="Otillar R.P."/>
            <person name="Rayko E."/>
            <person name="Salamov A."/>
            <person name="Vandepoele K."/>
            <person name="Beszteri B."/>
            <person name="Gruber A."/>
            <person name="Heijde M."/>
            <person name="Katinka M."/>
            <person name="Mock T."/>
            <person name="Valentin K."/>
            <person name="Verret F."/>
            <person name="Berges J.A."/>
            <person name="Brownlee C."/>
            <person name="Cadoret J.P."/>
            <person name="Chiovitti A."/>
            <person name="Choi C.J."/>
            <person name="Coesel S."/>
            <person name="De Martino A."/>
            <person name="Detter J.C."/>
            <person name="Durkin C."/>
            <person name="Falciatore A."/>
            <person name="Fournet J."/>
            <person name="Haruta M."/>
            <person name="Huysman M.J."/>
            <person name="Jenkins B.D."/>
            <person name="Jiroutova K."/>
            <person name="Jorgensen R.E."/>
            <person name="Joubert Y."/>
            <person name="Kaplan A."/>
            <person name="Kroger N."/>
            <person name="Kroth P.G."/>
            <person name="La Roche J."/>
            <person name="Lindquist E."/>
            <person name="Lommer M."/>
            <person name="Martin-Jezequel V."/>
            <person name="Lopez P.J."/>
            <person name="Lucas S."/>
            <person name="Mangogna M."/>
            <person name="McGinnis K."/>
            <person name="Medlin L.K."/>
            <person name="Montsant A."/>
            <person name="Oudot-Le Secq M.P."/>
            <person name="Napoli C."/>
            <person name="Obornik M."/>
            <person name="Parker M.S."/>
            <person name="Petit J.L."/>
            <person name="Porcel B.M."/>
            <person name="Poulsen N."/>
            <person name="Robison M."/>
            <person name="Rychlewski L."/>
            <person name="Rynearson T.A."/>
            <person name="Schmutz J."/>
            <person name="Shapiro H."/>
            <person name="Siaut M."/>
            <person name="Stanley M."/>
            <person name="Sussman M.R."/>
            <person name="Taylor A.R."/>
            <person name="Vardi A."/>
            <person name="von Dassow P."/>
            <person name="Vyverman W."/>
            <person name="Willis A."/>
            <person name="Wyrwicz L.S."/>
            <person name="Rokhsar D.S."/>
            <person name="Weissenbach J."/>
            <person name="Armbrust E.V."/>
            <person name="Green B.R."/>
            <person name="Van de Peer Y."/>
            <person name="Grigoriev I.V."/>
        </authorList>
    </citation>
    <scope>NUCLEOTIDE SEQUENCE [LARGE SCALE GENOMIC DNA]</scope>
    <source>
        <strain evidence="10 11">CCMP1335</strain>
    </source>
</reference>
<dbReference type="SMART" id="SM00717">
    <property type="entry name" value="SANT"/>
    <property type="match status" value="3"/>
</dbReference>
<dbReference type="SUPFAM" id="SSF46689">
    <property type="entry name" value="Homeodomain-like"/>
    <property type="match status" value="2"/>
</dbReference>
<dbReference type="GO" id="GO:0000981">
    <property type="term" value="F:DNA-binding transcription factor activity, RNA polymerase II-specific"/>
    <property type="evidence" value="ECO:0000318"/>
    <property type="project" value="GO_Central"/>
</dbReference>
<dbReference type="PROSITE" id="PS50090">
    <property type="entry name" value="MYB_LIKE"/>
    <property type="match status" value="3"/>
</dbReference>
<dbReference type="KEGG" id="tps:THAPSDRAFT_264853"/>
<evidence type="ECO:0000259" key="9">
    <source>
        <dbReference type="PROSITE" id="PS51294"/>
    </source>
</evidence>
<dbReference type="InterPro" id="IPR001005">
    <property type="entry name" value="SANT/Myb"/>
</dbReference>
<feature type="domain" description="HTH myb-type" evidence="9">
    <location>
        <begin position="45"/>
        <end position="100"/>
    </location>
</feature>
<protein>
    <submittedName>
        <fullName evidence="10">MYB DNA binding protein/ transcription factor-like protein</fullName>
    </submittedName>
</protein>
<dbReference type="PROSITE" id="PS51294">
    <property type="entry name" value="HTH_MYB"/>
    <property type="match status" value="3"/>
</dbReference>
<organism evidence="10 11">
    <name type="scientific">Thalassiosira pseudonana</name>
    <name type="common">Marine diatom</name>
    <name type="synonym">Cyclotella nana</name>
    <dbReference type="NCBI Taxonomy" id="35128"/>
    <lineage>
        <taxon>Eukaryota</taxon>
        <taxon>Sar</taxon>
        <taxon>Stramenopiles</taxon>
        <taxon>Ochrophyta</taxon>
        <taxon>Bacillariophyta</taxon>
        <taxon>Coscinodiscophyceae</taxon>
        <taxon>Thalassiosirophycidae</taxon>
        <taxon>Thalassiosirales</taxon>
        <taxon>Thalassiosiraceae</taxon>
        <taxon>Thalassiosira</taxon>
    </lineage>
</organism>
<sequence length="158" mass="18479">WSAEEDEALRNAVERNGPKNWKLIAKHLPQRTEVQCLHRWQKVLKPSLVKGPWTPEEDHLVLRLVQKYGAKKWSLIASHLPGRIGKQCRERWHNHLNPGISRGAWSFEEDRTILQFHENVGNRWAEISKLLPGRTDNAIKNHWNSSMKKKIEKYLGNG</sequence>
<comment type="subcellular location">
    <subcellularLocation>
        <location evidence="1">Nucleus</location>
    </subcellularLocation>
</comment>
<dbReference type="Pfam" id="PF00249">
    <property type="entry name" value="Myb_DNA-binding"/>
    <property type="match status" value="3"/>
</dbReference>
<dbReference type="HOGENOM" id="CLU_028567_26_0_1"/>
<evidence type="ECO:0000256" key="5">
    <source>
        <dbReference type="ARBA" id="ARBA00023163"/>
    </source>
</evidence>
<feature type="domain" description="SANT" evidence="8">
    <location>
        <begin position="1"/>
        <end position="36"/>
    </location>
</feature>
<evidence type="ECO:0000256" key="2">
    <source>
        <dbReference type="ARBA" id="ARBA00022737"/>
    </source>
</evidence>
<keyword evidence="3" id="KW-0805">Transcription regulation</keyword>
<dbReference type="PROSITE" id="PS51293">
    <property type="entry name" value="SANT"/>
    <property type="match status" value="1"/>
</dbReference>
<dbReference type="RefSeq" id="XP_002295081.1">
    <property type="nucleotide sequence ID" value="XM_002295045.1"/>
</dbReference>
<dbReference type="InterPro" id="IPR017884">
    <property type="entry name" value="SANT_dom"/>
</dbReference>
<keyword evidence="4" id="KW-0238">DNA-binding</keyword>
<dbReference type="FunFam" id="1.10.10.60:FF:000010">
    <property type="entry name" value="Transcriptional activator Myb isoform A"/>
    <property type="match status" value="1"/>
</dbReference>
<evidence type="ECO:0000259" key="8">
    <source>
        <dbReference type="PROSITE" id="PS51293"/>
    </source>
</evidence>
<dbReference type="PANTHER" id="PTHR45614:SF232">
    <property type="entry name" value="TRANSCRIPTION FACTOR MYB3R-2"/>
    <property type="match status" value="1"/>
</dbReference>
<evidence type="ECO:0000256" key="1">
    <source>
        <dbReference type="ARBA" id="ARBA00004123"/>
    </source>
</evidence>
<dbReference type="FunFam" id="1.10.10.60:FF:000016">
    <property type="entry name" value="Transcriptional activator Myb isoform A"/>
    <property type="match status" value="1"/>
</dbReference>
<dbReference type="InParanoid" id="B8CFV0"/>
<dbReference type="AlphaFoldDB" id="B8CFV0"/>
<proteinExistence type="predicted"/>
<dbReference type="EMBL" id="CM000653">
    <property type="protein sequence ID" value="EED87861.1"/>
    <property type="molecule type" value="Genomic_DNA"/>
</dbReference>
<dbReference type="InterPro" id="IPR009057">
    <property type="entry name" value="Homeodomain-like_sf"/>
</dbReference>
<gene>
    <name evidence="10" type="primary">MYB5</name>
    <name evidence="10" type="ORF">THAPSDRAFT_264853</name>
</gene>
<evidence type="ECO:0000313" key="10">
    <source>
        <dbReference type="EMBL" id="EED87861.1"/>
    </source>
</evidence>
<feature type="domain" description="Myb-like" evidence="7">
    <location>
        <begin position="1"/>
        <end position="44"/>
    </location>
</feature>
<dbReference type="CDD" id="cd00167">
    <property type="entry name" value="SANT"/>
    <property type="match status" value="3"/>
</dbReference>
<keyword evidence="11" id="KW-1185">Reference proteome</keyword>
<evidence type="ECO:0000256" key="3">
    <source>
        <dbReference type="ARBA" id="ARBA00023015"/>
    </source>
</evidence>
<feature type="non-terminal residue" evidence="10">
    <location>
        <position position="158"/>
    </location>
</feature>
<keyword evidence="2" id="KW-0677">Repeat</keyword>
<dbReference type="GO" id="GO:0000978">
    <property type="term" value="F:RNA polymerase II cis-regulatory region sequence-specific DNA binding"/>
    <property type="evidence" value="ECO:0000318"/>
    <property type="project" value="GO_Central"/>
</dbReference>
<reference evidence="10 11" key="1">
    <citation type="journal article" date="2004" name="Science">
        <title>The genome of the diatom Thalassiosira pseudonana: ecology, evolution, and metabolism.</title>
        <authorList>
            <person name="Armbrust E.V."/>
            <person name="Berges J.A."/>
            <person name="Bowler C."/>
            <person name="Green B.R."/>
            <person name="Martinez D."/>
            <person name="Putnam N.H."/>
            <person name="Zhou S."/>
            <person name="Allen A.E."/>
            <person name="Apt K.E."/>
            <person name="Bechner M."/>
            <person name="Brzezinski M.A."/>
            <person name="Chaal B.K."/>
            <person name="Chiovitti A."/>
            <person name="Davis A.K."/>
            <person name="Demarest M.S."/>
            <person name="Detter J.C."/>
            <person name="Glavina T."/>
            <person name="Goodstein D."/>
            <person name="Hadi M.Z."/>
            <person name="Hellsten U."/>
            <person name="Hildebrand M."/>
            <person name="Jenkins B.D."/>
            <person name="Jurka J."/>
            <person name="Kapitonov V.V."/>
            <person name="Kroger N."/>
            <person name="Lau W.W."/>
            <person name="Lane T.W."/>
            <person name="Larimer F.W."/>
            <person name="Lippmeier J.C."/>
            <person name="Lucas S."/>
            <person name="Medina M."/>
            <person name="Montsant A."/>
            <person name="Obornik M."/>
            <person name="Parker M.S."/>
            <person name="Palenik B."/>
            <person name="Pazour G.J."/>
            <person name="Richardson P.M."/>
            <person name="Rynearson T.A."/>
            <person name="Saito M.A."/>
            <person name="Schwartz D.C."/>
            <person name="Thamatrakoln K."/>
            <person name="Valentin K."/>
            <person name="Vardi A."/>
            <person name="Wilkerson F.P."/>
            <person name="Rokhsar D.S."/>
        </authorList>
    </citation>
    <scope>NUCLEOTIDE SEQUENCE [LARGE SCALE GENOMIC DNA]</scope>
    <source>
        <strain evidence="10 11">CCMP1335</strain>
    </source>
</reference>
<evidence type="ECO:0000313" key="11">
    <source>
        <dbReference type="Proteomes" id="UP000001449"/>
    </source>
</evidence>
<keyword evidence="5" id="KW-0804">Transcription</keyword>
<keyword evidence="6" id="KW-0539">Nucleus</keyword>
<dbReference type="GO" id="GO:0005634">
    <property type="term" value="C:nucleus"/>
    <property type="evidence" value="ECO:0000318"/>
    <property type="project" value="GO_Central"/>
</dbReference>
<dbReference type="GO" id="GO:0006355">
    <property type="term" value="P:regulation of DNA-templated transcription"/>
    <property type="evidence" value="ECO:0000318"/>
    <property type="project" value="GO_Central"/>
</dbReference>